<reference evidence="1 2" key="1">
    <citation type="submission" date="2013-03" db="EMBL/GenBank/DDBJ databases">
        <title>Salinisphaera hydrothermalis C41B8 Genome Sequencing.</title>
        <authorList>
            <person name="Li C."/>
            <person name="Lai Q."/>
            <person name="Shao Z."/>
        </authorList>
    </citation>
    <scope>NUCLEOTIDE SEQUENCE [LARGE SCALE GENOMIC DNA]</scope>
    <source>
        <strain evidence="1 2">C41B8</strain>
    </source>
</reference>
<dbReference type="Proteomes" id="UP000028302">
    <property type="component" value="Unassembled WGS sequence"/>
</dbReference>
<keyword evidence="2" id="KW-1185">Reference proteome</keyword>
<dbReference type="STRING" id="1304275.C41B8_16069"/>
<gene>
    <name evidence="1" type="ORF">C41B8_16069</name>
</gene>
<accession>A0A084IHL7</accession>
<dbReference type="AlphaFoldDB" id="A0A084IHL7"/>
<dbReference type="EMBL" id="APNK01000036">
    <property type="protein sequence ID" value="KEZ76201.1"/>
    <property type="molecule type" value="Genomic_DNA"/>
</dbReference>
<proteinExistence type="predicted"/>
<comment type="caution">
    <text evidence="1">The sequence shown here is derived from an EMBL/GenBank/DDBJ whole genome shotgun (WGS) entry which is preliminary data.</text>
</comment>
<organism evidence="1 2">
    <name type="scientific">Salinisphaera hydrothermalis (strain C41B8)</name>
    <dbReference type="NCBI Taxonomy" id="1304275"/>
    <lineage>
        <taxon>Bacteria</taxon>
        <taxon>Pseudomonadati</taxon>
        <taxon>Pseudomonadota</taxon>
        <taxon>Gammaproteobacteria</taxon>
        <taxon>Salinisphaerales</taxon>
        <taxon>Salinisphaeraceae</taxon>
        <taxon>Salinisphaera</taxon>
    </lineage>
</organism>
<sequence length="79" mass="9034">MLIRQEVLPMSKLSKLRDYLSDRVPGMQAIEDFEIQPEIRGDRIYADLDTLRQSEVAVRKVAALKKQAVQLKGETHEPA</sequence>
<protein>
    <submittedName>
        <fullName evidence="1">Uncharacterized protein</fullName>
    </submittedName>
</protein>
<name>A0A084IHL7_SALHC</name>
<evidence type="ECO:0000313" key="1">
    <source>
        <dbReference type="EMBL" id="KEZ76201.1"/>
    </source>
</evidence>
<evidence type="ECO:0000313" key="2">
    <source>
        <dbReference type="Proteomes" id="UP000028302"/>
    </source>
</evidence>